<proteinExistence type="predicted"/>
<dbReference type="PROSITE" id="PS51257">
    <property type="entry name" value="PROKAR_LIPOPROTEIN"/>
    <property type="match status" value="1"/>
</dbReference>
<reference evidence="2 3" key="2">
    <citation type="journal article" date="2016" name="Int. J. Syst. Evol. Microbiol.">
        <title>Flavisolibacter tropicus sp. nov., isolated from tropical soil.</title>
        <authorList>
            <person name="Lee J.J."/>
            <person name="Kang M.S."/>
            <person name="Kim G.S."/>
            <person name="Lee C.S."/>
            <person name="Lim S."/>
            <person name="Lee J."/>
            <person name="Roh S.H."/>
            <person name="Kang H."/>
            <person name="Ha J.M."/>
            <person name="Bae S."/>
            <person name="Jung H.Y."/>
            <person name="Kim M.K."/>
        </authorList>
    </citation>
    <scope>NUCLEOTIDE SEQUENCE [LARGE SCALE GENOMIC DNA]</scope>
    <source>
        <strain evidence="2 3">LCS9</strain>
    </source>
</reference>
<feature type="transmembrane region" description="Helical" evidence="1">
    <location>
        <begin position="46"/>
        <end position="64"/>
    </location>
</feature>
<dbReference type="OrthoDB" id="678688at2"/>
<keyword evidence="1" id="KW-1133">Transmembrane helix</keyword>
<evidence type="ECO:0008006" key="4">
    <source>
        <dbReference type="Google" id="ProtNLM"/>
    </source>
</evidence>
<feature type="transmembrane region" description="Helical" evidence="1">
    <location>
        <begin position="7"/>
        <end position="26"/>
    </location>
</feature>
<dbReference type="Proteomes" id="UP000077177">
    <property type="component" value="Chromosome"/>
</dbReference>
<dbReference type="RefSeq" id="WP_066401897.1">
    <property type="nucleotide sequence ID" value="NZ_CP011390.1"/>
</dbReference>
<dbReference type="AlphaFoldDB" id="A0A172TRR1"/>
<feature type="transmembrane region" description="Helical" evidence="1">
    <location>
        <begin position="103"/>
        <end position="121"/>
    </location>
</feature>
<evidence type="ECO:0000256" key="1">
    <source>
        <dbReference type="SAM" id="Phobius"/>
    </source>
</evidence>
<keyword evidence="1" id="KW-0812">Transmembrane</keyword>
<name>A0A172TRR1_9BACT</name>
<gene>
    <name evidence="2" type="ORF">SY85_03895</name>
</gene>
<organism evidence="2 3">
    <name type="scientific">Flavisolibacter tropicus</name>
    <dbReference type="NCBI Taxonomy" id="1492898"/>
    <lineage>
        <taxon>Bacteria</taxon>
        <taxon>Pseudomonadati</taxon>
        <taxon>Bacteroidota</taxon>
        <taxon>Chitinophagia</taxon>
        <taxon>Chitinophagales</taxon>
        <taxon>Chitinophagaceae</taxon>
        <taxon>Flavisolibacter</taxon>
    </lineage>
</organism>
<keyword evidence="3" id="KW-1185">Reference proteome</keyword>
<evidence type="ECO:0000313" key="2">
    <source>
        <dbReference type="EMBL" id="ANE49761.1"/>
    </source>
</evidence>
<accession>A0A172TRR1</accession>
<sequence length="133" mass="14645">MSRFVWFGLFAAIVLVIACFYPWVTIPAKNIVVSGVDSTGTAFGKPGYLNFVLSALFALFLVVAKDWTRKAALFAAAFNLAWSVRNFLIISICHGGVCPERQPAFYVVLVAAFCMLLAVMLTKTKVKQVQETE</sequence>
<feature type="transmembrane region" description="Helical" evidence="1">
    <location>
        <begin position="71"/>
        <end position="97"/>
    </location>
</feature>
<reference evidence="3" key="1">
    <citation type="submission" date="2015-01" db="EMBL/GenBank/DDBJ databases">
        <title>Flavisolibacter sp./LCS9/ whole genome sequencing.</title>
        <authorList>
            <person name="Kim M.K."/>
            <person name="Srinivasan S."/>
            <person name="Lee J.-J."/>
        </authorList>
    </citation>
    <scope>NUCLEOTIDE SEQUENCE [LARGE SCALE GENOMIC DNA]</scope>
    <source>
        <strain evidence="3">LCS9</strain>
    </source>
</reference>
<dbReference type="KEGG" id="fla:SY85_03895"/>
<keyword evidence="1" id="KW-0472">Membrane</keyword>
<evidence type="ECO:0000313" key="3">
    <source>
        <dbReference type="Proteomes" id="UP000077177"/>
    </source>
</evidence>
<dbReference type="EMBL" id="CP011390">
    <property type="protein sequence ID" value="ANE49761.1"/>
    <property type="molecule type" value="Genomic_DNA"/>
</dbReference>
<protein>
    <recommendedName>
        <fullName evidence="4">Lipoprotein</fullName>
    </recommendedName>
</protein>